<proteinExistence type="predicted"/>
<evidence type="ECO:0000313" key="3">
    <source>
        <dbReference type="Proteomes" id="UP000604161"/>
    </source>
</evidence>
<reference evidence="2 3" key="1">
    <citation type="submission" date="2020-09" db="EMBL/GenBank/DDBJ databases">
        <title>Marinomonas sp. nov., isolated from the cysticercosis algae of Qingdao, China.</title>
        <authorList>
            <person name="Sun X."/>
        </authorList>
    </citation>
    <scope>NUCLEOTIDE SEQUENCE [LARGE SCALE GENOMIC DNA]</scope>
    <source>
        <strain evidence="2 3">SM2066</strain>
    </source>
</reference>
<organism evidence="2 3">
    <name type="scientific">Marinomonas colpomeniae</name>
    <dbReference type="NCBI Taxonomy" id="2774408"/>
    <lineage>
        <taxon>Bacteria</taxon>
        <taxon>Pseudomonadati</taxon>
        <taxon>Pseudomonadota</taxon>
        <taxon>Gammaproteobacteria</taxon>
        <taxon>Oceanospirillales</taxon>
        <taxon>Oceanospirillaceae</taxon>
        <taxon>Marinomonas</taxon>
    </lineage>
</organism>
<evidence type="ECO:0000313" key="2">
    <source>
        <dbReference type="EMBL" id="MBD5772335.1"/>
    </source>
</evidence>
<name>A0ABR8P227_9GAMM</name>
<gene>
    <name evidence="2" type="ORF">IF202_14945</name>
</gene>
<protein>
    <submittedName>
        <fullName evidence="2">VOC family protein</fullName>
    </submittedName>
</protein>
<dbReference type="Proteomes" id="UP000604161">
    <property type="component" value="Unassembled WGS sequence"/>
</dbReference>
<comment type="caution">
    <text evidence="2">The sequence shown here is derived from an EMBL/GenBank/DDBJ whole genome shotgun (WGS) entry which is preliminary data.</text>
</comment>
<keyword evidence="3" id="KW-1185">Reference proteome</keyword>
<evidence type="ECO:0000259" key="1">
    <source>
        <dbReference type="Pfam" id="PF13468"/>
    </source>
</evidence>
<dbReference type="InterPro" id="IPR029068">
    <property type="entry name" value="Glyas_Bleomycin-R_OHBP_Dase"/>
</dbReference>
<dbReference type="RefSeq" id="WP_191595718.1">
    <property type="nucleotide sequence ID" value="NZ_JACYFC010000005.1"/>
</dbReference>
<sequence length="215" mass="23431">MTVKNKIDHIVIGADSLEQGMDALQKILGVVLPKASKHDAMSTHNCVAPVGNESFIEILSVDPDAPMPNRARWFDMDNPHVQARFKKSACAYHWVVGTTDLDAVMANSPIDMGEVVTFTRGERSWRLNIPKDGSLSENGLIPTFIEWSPGAHPSTGMKELGLTLESVVLTHPDPEKLEDVLQALGVSQLASIIKGDQKSVSFNMKVPSGDTVFLK</sequence>
<dbReference type="Pfam" id="PF13468">
    <property type="entry name" value="Glyoxalase_3"/>
    <property type="match status" value="1"/>
</dbReference>
<dbReference type="Gene3D" id="3.10.180.10">
    <property type="entry name" value="2,3-Dihydroxybiphenyl 1,2-Dioxygenase, domain 1"/>
    <property type="match status" value="1"/>
</dbReference>
<dbReference type="EMBL" id="JACYFC010000005">
    <property type="protein sequence ID" value="MBD5772335.1"/>
    <property type="molecule type" value="Genomic_DNA"/>
</dbReference>
<feature type="domain" description="Glyoxalase-like" evidence="1">
    <location>
        <begin position="7"/>
        <end position="184"/>
    </location>
</feature>
<dbReference type="InterPro" id="IPR025870">
    <property type="entry name" value="Glyoxalase-like_dom"/>
</dbReference>
<dbReference type="SUPFAM" id="SSF54593">
    <property type="entry name" value="Glyoxalase/Bleomycin resistance protein/Dihydroxybiphenyl dioxygenase"/>
    <property type="match status" value="1"/>
</dbReference>
<accession>A0ABR8P227</accession>